<evidence type="ECO:0000313" key="2">
    <source>
        <dbReference type="Proteomes" id="UP000308600"/>
    </source>
</evidence>
<protein>
    <submittedName>
        <fullName evidence="1">Intradiol ring-cleavage dioxygenase</fullName>
    </submittedName>
</protein>
<evidence type="ECO:0000313" key="1">
    <source>
        <dbReference type="EMBL" id="TFK65132.1"/>
    </source>
</evidence>
<accession>A0ACD3AHA1</accession>
<gene>
    <name evidence="1" type="ORF">BDN72DRAFT_210005</name>
</gene>
<dbReference type="Proteomes" id="UP000308600">
    <property type="component" value="Unassembled WGS sequence"/>
</dbReference>
<keyword evidence="1" id="KW-0223">Dioxygenase</keyword>
<name>A0ACD3AHA1_9AGAR</name>
<keyword evidence="1" id="KW-0560">Oxidoreductase</keyword>
<reference evidence="1 2" key="1">
    <citation type="journal article" date="2019" name="Nat. Ecol. Evol.">
        <title>Megaphylogeny resolves global patterns of mushroom evolution.</title>
        <authorList>
            <person name="Varga T."/>
            <person name="Krizsan K."/>
            <person name="Foldi C."/>
            <person name="Dima B."/>
            <person name="Sanchez-Garcia M."/>
            <person name="Sanchez-Ramirez S."/>
            <person name="Szollosi G.J."/>
            <person name="Szarkandi J.G."/>
            <person name="Papp V."/>
            <person name="Albert L."/>
            <person name="Andreopoulos W."/>
            <person name="Angelini C."/>
            <person name="Antonin V."/>
            <person name="Barry K.W."/>
            <person name="Bougher N.L."/>
            <person name="Buchanan P."/>
            <person name="Buyck B."/>
            <person name="Bense V."/>
            <person name="Catcheside P."/>
            <person name="Chovatia M."/>
            <person name="Cooper J."/>
            <person name="Damon W."/>
            <person name="Desjardin D."/>
            <person name="Finy P."/>
            <person name="Geml J."/>
            <person name="Haridas S."/>
            <person name="Hughes K."/>
            <person name="Justo A."/>
            <person name="Karasinski D."/>
            <person name="Kautmanova I."/>
            <person name="Kiss B."/>
            <person name="Kocsube S."/>
            <person name="Kotiranta H."/>
            <person name="LaButti K.M."/>
            <person name="Lechner B.E."/>
            <person name="Liimatainen K."/>
            <person name="Lipzen A."/>
            <person name="Lukacs Z."/>
            <person name="Mihaltcheva S."/>
            <person name="Morgado L.N."/>
            <person name="Niskanen T."/>
            <person name="Noordeloos M.E."/>
            <person name="Ohm R.A."/>
            <person name="Ortiz-Santana B."/>
            <person name="Ovrebo C."/>
            <person name="Racz N."/>
            <person name="Riley R."/>
            <person name="Savchenko A."/>
            <person name="Shiryaev A."/>
            <person name="Soop K."/>
            <person name="Spirin V."/>
            <person name="Szebenyi C."/>
            <person name="Tomsovsky M."/>
            <person name="Tulloss R.E."/>
            <person name="Uehling J."/>
            <person name="Grigoriev I.V."/>
            <person name="Vagvolgyi C."/>
            <person name="Papp T."/>
            <person name="Martin F.M."/>
            <person name="Miettinen O."/>
            <person name="Hibbett D.S."/>
            <person name="Nagy L.G."/>
        </authorList>
    </citation>
    <scope>NUCLEOTIDE SEQUENCE [LARGE SCALE GENOMIC DNA]</scope>
    <source>
        <strain evidence="1 2">NL-1719</strain>
    </source>
</reference>
<organism evidence="1 2">
    <name type="scientific">Pluteus cervinus</name>
    <dbReference type="NCBI Taxonomy" id="181527"/>
    <lineage>
        <taxon>Eukaryota</taxon>
        <taxon>Fungi</taxon>
        <taxon>Dikarya</taxon>
        <taxon>Basidiomycota</taxon>
        <taxon>Agaricomycotina</taxon>
        <taxon>Agaricomycetes</taxon>
        <taxon>Agaricomycetidae</taxon>
        <taxon>Agaricales</taxon>
        <taxon>Pluteineae</taxon>
        <taxon>Pluteaceae</taxon>
        <taxon>Pluteus</taxon>
    </lineage>
</organism>
<dbReference type="EMBL" id="ML208447">
    <property type="protein sequence ID" value="TFK65132.1"/>
    <property type="molecule type" value="Genomic_DNA"/>
</dbReference>
<sequence>MATINGGLPKQNGGDPSKLHSNADLSPQSVTDHVHAVNAASDERTKFLFTKLVDHLHDFVRETKLTTDEWMSTIKFLTETGKISTGVRQEFILLSDILGVSVLVDAINYPTPPGATEAALLGPFYTEDAYQLQKGDSIASEGKGDYLFVEGRVLDTQGKPIVGAVIDAWETDGTGLYDNQYVDRERPECRGKFLSTEDGSYAFGAVIPVSYPIPNDGPAVRILNALGRHPYRPAHLHVMIQAPGYEKLVTQLYFKGDPYLMSDVVFGVRTSLIVDPEKVKDEALTVSRGFKNGSKGHAYVKHDFVLATVEEAKEARKDAVVSDISKLKIGN</sequence>
<keyword evidence="2" id="KW-1185">Reference proteome</keyword>
<proteinExistence type="predicted"/>